<keyword evidence="5" id="KW-1185">Reference proteome</keyword>
<sequence>MKRLLPLLFLLTLPMGAWADATLGVTLSGVRSATGNLRVSVYREQDSFRKEAQAFRVQSVPAREGDVTLDFAALPPSRYAVMGYHDENANDKLDLRLGMFPLEGYGLSNNPKVFGPPAFADSAFDLPASGSVITLKLAY</sequence>
<dbReference type="Proteomes" id="UP000623509">
    <property type="component" value="Unassembled WGS sequence"/>
</dbReference>
<evidence type="ECO:0000313" key="2">
    <source>
        <dbReference type="EMBL" id="KAF7599894.1"/>
    </source>
</evidence>
<organism evidence="3 4">
    <name type="scientific">Candidatus Dactylopiibacterium carminicum</name>
    <dbReference type="NCBI Taxonomy" id="857335"/>
    <lineage>
        <taxon>Bacteria</taxon>
        <taxon>Pseudomonadati</taxon>
        <taxon>Pseudomonadota</taxon>
        <taxon>Betaproteobacteria</taxon>
        <taxon>Rhodocyclales</taxon>
        <taxon>Rhodocyclaceae</taxon>
        <taxon>Candidatus Dactylopiibacterium</taxon>
    </lineage>
</organism>
<dbReference type="Pfam" id="PF09912">
    <property type="entry name" value="DUF2141"/>
    <property type="match status" value="1"/>
</dbReference>
<feature type="chain" id="PRO_5012899437" evidence="1">
    <location>
        <begin position="20"/>
        <end position="139"/>
    </location>
</feature>
<dbReference type="AlphaFoldDB" id="A0A272EVN7"/>
<accession>A0A272EVN7</accession>
<dbReference type="EMBL" id="NMRN01000009">
    <property type="protein sequence ID" value="PAS94167.1"/>
    <property type="molecule type" value="Genomic_DNA"/>
</dbReference>
<evidence type="ECO:0000313" key="3">
    <source>
        <dbReference type="EMBL" id="PAS94167.1"/>
    </source>
</evidence>
<comment type="caution">
    <text evidence="3">The sequence shown here is derived from an EMBL/GenBank/DDBJ whole genome shotgun (WGS) entry which is preliminary data.</text>
</comment>
<dbReference type="Proteomes" id="UP000216107">
    <property type="component" value="Unassembled WGS sequence"/>
</dbReference>
<dbReference type="RefSeq" id="WP_095523894.1">
    <property type="nucleotide sequence ID" value="NZ_MDUX01000012.1"/>
</dbReference>
<keyword evidence="1" id="KW-0732">Signal</keyword>
<reference evidence="2 5" key="1">
    <citation type="submission" date="2016-08" db="EMBL/GenBank/DDBJ databases">
        <title>Candidatus Dactylopiibacterium carminicum genome sequence.</title>
        <authorList>
            <person name="Ramirez-Puebla S.T."/>
            <person name="Ormeno-Orrillo E."/>
            <person name="Vera-Ponce De Leon A."/>
            <person name="Luis L."/>
            <person name="Sanchez-Flores A."/>
            <person name="Monica R."/>
            <person name="Martinez-Romero E."/>
        </authorList>
    </citation>
    <scope>NUCLEOTIDE SEQUENCE [LARGE SCALE GENOMIC DNA]</scope>
    <source>
        <strain evidence="2">END1</strain>
    </source>
</reference>
<proteinExistence type="predicted"/>
<evidence type="ECO:0000313" key="5">
    <source>
        <dbReference type="Proteomes" id="UP000623509"/>
    </source>
</evidence>
<reference evidence="3 4" key="2">
    <citation type="submission" date="2017-07" db="EMBL/GenBank/DDBJ databases">
        <title>Candidatus Dactylopiibacterium carminicum, a nitrogen-fixing symbiont of the cochineal insect Dactylopius coccus and Dactylopius opuntiae (Hemiptera: Coccoidea: Dactylopiidae).</title>
        <authorList>
            <person name="Vera A."/>
        </authorList>
    </citation>
    <scope>NUCLEOTIDE SEQUENCE [LARGE SCALE GENOMIC DNA]</scope>
    <source>
        <strain evidence="3 4">NFDCM</strain>
    </source>
</reference>
<protein>
    <submittedName>
        <fullName evidence="2">DUF2141 domain-containing protein</fullName>
    </submittedName>
</protein>
<evidence type="ECO:0000256" key="1">
    <source>
        <dbReference type="SAM" id="SignalP"/>
    </source>
</evidence>
<name>A0A272EVN7_9RHOO</name>
<dbReference type="InterPro" id="IPR018673">
    <property type="entry name" value="DUF2141"/>
</dbReference>
<dbReference type="OrthoDB" id="9788332at2"/>
<feature type="signal peptide" evidence="1">
    <location>
        <begin position="1"/>
        <end position="19"/>
    </location>
</feature>
<evidence type="ECO:0000313" key="4">
    <source>
        <dbReference type="Proteomes" id="UP000216107"/>
    </source>
</evidence>
<gene>
    <name evidence="2" type="ORF">BGI27_05435</name>
    <name evidence="3" type="ORF">CGU29_04910</name>
</gene>
<dbReference type="EMBL" id="MDUX01000012">
    <property type="protein sequence ID" value="KAF7599894.1"/>
    <property type="molecule type" value="Genomic_DNA"/>
</dbReference>